<evidence type="ECO:0000259" key="2">
    <source>
        <dbReference type="SMART" id="SM00703"/>
    </source>
</evidence>
<dbReference type="GO" id="GO:0016747">
    <property type="term" value="F:acyltransferase activity, transferring groups other than amino-acyl groups"/>
    <property type="evidence" value="ECO:0007669"/>
    <property type="project" value="InterPro"/>
</dbReference>
<organism evidence="3 4">
    <name type="scientific">Cherax quadricarinatus</name>
    <name type="common">Australian red claw crayfish</name>
    <dbReference type="NCBI Taxonomy" id="27406"/>
    <lineage>
        <taxon>Eukaryota</taxon>
        <taxon>Metazoa</taxon>
        <taxon>Ecdysozoa</taxon>
        <taxon>Arthropoda</taxon>
        <taxon>Crustacea</taxon>
        <taxon>Multicrustacea</taxon>
        <taxon>Malacostraca</taxon>
        <taxon>Eumalacostraca</taxon>
        <taxon>Eucarida</taxon>
        <taxon>Decapoda</taxon>
        <taxon>Pleocyemata</taxon>
        <taxon>Astacidea</taxon>
        <taxon>Parastacoidea</taxon>
        <taxon>Parastacidae</taxon>
        <taxon>Cherax</taxon>
    </lineage>
</organism>
<feature type="transmembrane region" description="Helical" evidence="1">
    <location>
        <begin position="577"/>
        <end position="600"/>
    </location>
</feature>
<accession>A0AAW0W2G2</accession>
<feature type="transmembrane region" description="Helical" evidence="1">
    <location>
        <begin position="538"/>
        <end position="557"/>
    </location>
</feature>
<evidence type="ECO:0000313" key="4">
    <source>
        <dbReference type="Proteomes" id="UP001445076"/>
    </source>
</evidence>
<dbReference type="SMART" id="SM00703">
    <property type="entry name" value="NRF"/>
    <property type="match status" value="1"/>
</dbReference>
<keyword evidence="1" id="KW-0812">Transmembrane</keyword>
<proteinExistence type="predicted"/>
<keyword evidence="1" id="KW-1133">Transmembrane helix</keyword>
<comment type="caution">
    <text evidence="3">The sequence shown here is derived from an EMBL/GenBank/DDBJ whole genome shotgun (WGS) entry which is preliminary data.</text>
</comment>
<dbReference type="Pfam" id="PF20146">
    <property type="entry name" value="NRF"/>
    <property type="match status" value="1"/>
</dbReference>
<dbReference type="InterPro" id="IPR052728">
    <property type="entry name" value="O2_lipid_transport_reg"/>
</dbReference>
<feature type="domain" description="Nose resistant-to-fluoxetine protein N-terminal" evidence="2">
    <location>
        <begin position="62"/>
        <end position="212"/>
    </location>
</feature>
<protein>
    <recommendedName>
        <fullName evidence="2">Nose resistant-to-fluoxetine protein N-terminal domain-containing protein</fullName>
    </recommendedName>
</protein>
<feature type="transmembrane region" description="Helical" evidence="1">
    <location>
        <begin position="300"/>
        <end position="323"/>
    </location>
</feature>
<dbReference type="EMBL" id="JARKIK010000091">
    <property type="protein sequence ID" value="KAK8723205.1"/>
    <property type="molecule type" value="Genomic_DNA"/>
</dbReference>
<keyword evidence="4" id="KW-1185">Reference proteome</keyword>
<gene>
    <name evidence="3" type="ORF">OTU49_011906</name>
</gene>
<name>A0AAW0W2G2_CHEQU</name>
<evidence type="ECO:0000256" key="1">
    <source>
        <dbReference type="SAM" id="Phobius"/>
    </source>
</evidence>
<dbReference type="AlphaFoldDB" id="A0AAW0W2G2"/>
<feature type="transmembrane region" description="Helical" evidence="1">
    <location>
        <begin position="375"/>
        <end position="396"/>
    </location>
</feature>
<dbReference type="Pfam" id="PF01757">
    <property type="entry name" value="Acyl_transf_3"/>
    <property type="match status" value="1"/>
</dbReference>
<reference evidence="3 4" key="1">
    <citation type="journal article" date="2024" name="BMC Genomics">
        <title>Genome assembly of redclaw crayfish (Cherax quadricarinatus) provides insights into its immune adaptation and hypoxia tolerance.</title>
        <authorList>
            <person name="Liu Z."/>
            <person name="Zheng J."/>
            <person name="Li H."/>
            <person name="Fang K."/>
            <person name="Wang S."/>
            <person name="He J."/>
            <person name="Zhou D."/>
            <person name="Weng S."/>
            <person name="Chi M."/>
            <person name="Gu Z."/>
            <person name="He J."/>
            <person name="Li F."/>
            <person name="Wang M."/>
        </authorList>
    </citation>
    <scope>NUCLEOTIDE SEQUENCE [LARGE SCALE GENOMIC DNA]</scope>
    <source>
        <strain evidence="3">ZL_2023a</strain>
    </source>
</reference>
<keyword evidence="1" id="KW-0472">Membrane</keyword>
<feature type="transmembrane region" description="Helical" evidence="1">
    <location>
        <begin position="335"/>
        <end position="355"/>
    </location>
</feature>
<evidence type="ECO:0000313" key="3">
    <source>
        <dbReference type="EMBL" id="KAK8723205.1"/>
    </source>
</evidence>
<dbReference type="PANTHER" id="PTHR11161">
    <property type="entry name" value="O-ACYLTRANSFERASE"/>
    <property type="match status" value="1"/>
</dbReference>
<dbReference type="InterPro" id="IPR002656">
    <property type="entry name" value="Acyl_transf_3_dom"/>
</dbReference>
<dbReference type="InterPro" id="IPR006621">
    <property type="entry name" value="Nose-resist-to-fluoxetine_N"/>
</dbReference>
<feature type="transmembrane region" description="Helical" evidence="1">
    <location>
        <begin position="652"/>
        <end position="672"/>
    </location>
</feature>
<sequence length="707" mass="79180">GLWPPSEGLLLGLEEWFNSPAQRAAEGFPRMLTGNETPYDKSGLDSWVWMYLPSTNPDIVKNEACRNDVNSVYKTLTNSVIFNLVLLKGHYWPLLLPDSWGKVPDGILNGNFQPWGMMEECIGLHVHEFIKNMINTTFDGKYCAISFSDLQNNTDEVSPSVQPRIKLVLPSFPLSFYGTCMPSSCTADDLKVTLDDRLRTFEKKARVVDCQTMQDTVDLNAADIAVIVILCIFGTLLLAGAVCDISINFYNKQHYRKGPLRFLLVFSAYSNLKKIFTINKKENPEVISCIHGMRVLSMTWVVWGHSFFMLFFSSSNILGIQSVTDDVIDETADNATFSVDTFFFIGGLLLTYGILNEYSRVGKVNWIMYYVHRFIRLAPPIALTGAVLATIARHVLYGPMIGYVDRTLIQNCRDFWWADFLFATNFLNRACLGQCWYTAVDTQVYVVLPIVLIPLIYRRKIGVAVLAAVTVISLAIPTILSAVYNVPPTLFFAKAEVAMTKDVDTYATPWCRANSILVGVWAGFLLFSVKGRNIKLRLWQTLLGWAVATTIASLVLYGMAKYDTWVDRVLLPPAPSIVYAGFSRAAWCLALLWVVFACHTGHGSLINTFLAHPSWQPLSRLTYTIYLVIMPLQMLYTGLVYTPVYIDYLSSIVNTCGFLFIGGILAVLLSLMTEGPVIGMEKLLFQRPGRGILDAANGVKSINKLED</sequence>
<dbReference type="PANTHER" id="PTHR11161:SF0">
    <property type="entry name" value="O-ACYLTRANSFERASE LIKE PROTEIN"/>
    <property type="match status" value="1"/>
</dbReference>
<feature type="transmembrane region" description="Helical" evidence="1">
    <location>
        <begin position="506"/>
        <end position="526"/>
    </location>
</feature>
<feature type="transmembrane region" description="Helical" evidence="1">
    <location>
        <begin position="224"/>
        <end position="247"/>
    </location>
</feature>
<feature type="transmembrane region" description="Helical" evidence="1">
    <location>
        <begin position="464"/>
        <end position="486"/>
    </location>
</feature>
<feature type="non-terminal residue" evidence="3">
    <location>
        <position position="1"/>
    </location>
</feature>
<feature type="transmembrane region" description="Helical" evidence="1">
    <location>
        <begin position="621"/>
        <end position="646"/>
    </location>
</feature>
<feature type="transmembrane region" description="Helical" evidence="1">
    <location>
        <begin position="436"/>
        <end position="457"/>
    </location>
</feature>
<dbReference type="Proteomes" id="UP001445076">
    <property type="component" value="Unassembled WGS sequence"/>
</dbReference>